<keyword evidence="10" id="KW-0611">Plant defense</keyword>
<dbReference type="InterPro" id="IPR055414">
    <property type="entry name" value="LRR_R13L4/SHOC2-like"/>
</dbReference>
<dbReference type="GO" id="GO:0016787">
    <property type="term" value="F:hydrolase activity"/>
    <property type="evidence" value="ECO:0007669"/>
    <property type="project" value="UniProtKB-KW"/>
</dbReference>
<evidence type="ECO:0000313" key="19">
    <source>
        <dbReference type="Proteomes" id="UP000321393"/>
    </source>
</evidence>
<feature type="domain" description="Reverse transcriptase RNase H-like" evidence="15">
    <location>
        <begin position="1137"/>
        <end position="1184"/>
    </location>
</feature>
<evidence type="ECO:0000256" key="3">
    <source>
        <dbReference type="ARBA" id="ARBA00022679"/>
    </source>
</evidence>
<dbReference type="PANTHER" id="PTHR33463:SF203">
    <property type="entry name" value="AAA+ ATPASE DOMAIN-CONTAINING PROTEIN"/>
    <property type="match status" value="1"/>
</dbReference>
<dbReference type="Gene3D" id="3.80.10.10">
    <property type="entry name" value="Ribonuclease Inhibitor"/>
    <property type="match status" value="2"/>
</dbReference>
<evidence type="ECO:0000256" key="11">
    <source>
        <dbReference type="ARBA" id="ARBA00022840"/>
    </source>
</evidence>
<feature type="domain" description="Disease resistance protein At4g27190-like leucine-rich repeats" evidence="16">
    <location>
        <begin position="960"/>
        <end position="1103"/>
    </location>
</feature>
<evidence type="ECO:0000313" key="18">
    <source>
        <dbReference type="EMBL" id="KAA0063668.1"/>
    </source>
</evidence>
<evidence type="ECO:0000259" key="15">
    <source>
        <dbReference type="Pfam" id="PF17917"/>
    </source>
</evidence>
<dbReference type="SUPFAM" id="SSF53098">
    <property type="entry name" value="Ribonuclease H-like"/>
    <property type="match status" value="1"/>
</dbReference>
<dbReference type="InterPro" id="IPR012337">
    <property type="entry name" value="RNaseH-like_sf"/>
</dbReference>
<dbReference type="EMBL" id="SSTE01002358">
    <property type="protein sequence ID" value="KAA0063668.1"/>
    <property type="molecule type" value="Genomic_DNA"/>
</dbReference>
<keyword evidence="3" id="KW-0808">Transferase</keyword>
<keyword evidence="12" id="KW-0695">RNA-directed DNA polymerase</keyword>
<dbReference type="InterPro" id="IPR036388">
    <property type="entry name" value="WH-like_DNA-bd_sf"/>
</dbReference>
<dbReference type="SUPFAM" id="SSF56672">
    <property type="entry name" value="DNA/RNA polymerases"/>
    <property type="match status" value="1"/>
</dbReference>
<keyword evidence="9" id="KW-0378">Hydrolase</keyword>
<dbReference type="Gene3D" id="3.40.50.300">
    <property type="entry name" value="P-loop containing nucleotide triphosphate hydrolases"/>
    <property type="match status" value="1"/>
</dbReference>
<keyword evidence="2" id="KW-0433">Leucine-rich repeat</keyword>
<dbReference type="InterPro" id="IPR050905">
    <property type="entry name" value="Plant_NBS-LRR"/>
</dbReference>
<feature type="domain" description="Disease resistance protein At4g27190-like leucine-rich repeats" evidence="16">
    <location>
        <begin position="804"/>
        <end position="880"/>
    </location>
</feature>
<dbReference type="Gene3D" id="1.10.10.10">
    <property type="entry name" value="Winged helix-like DNA-binding domain superfamily/Winged helix DNA-binding domain"/>
    <property type="match status" value="1"/>
</dbReference>
<feature type="domain" description="Disease resistance R13L4/SHOC-2-like LRR" evidence="17">
    <location>
        <begin position="557"/>
        <end position="702"/>
    </location>
</feature>
<evidence type="ECO:0000256" key="6">
    <source>
        <dbReference type="ARBA" id="ARBA00022737"/>
    </source>
</evidence>
<dbReference type="Pfam" id="PF17917">
    <property type="entry name" value="RT_RNaseH"/>
    <property type="match status" value="1"/>
</dbReference>
<dbReference type="InterPro" id="IPR032675">
    <property type="entry name" value="LRR_dom_sf"/>
</dbReference>
<feature type="domain" description="NB-ARC" evidence="14">
    <location>
        <begin position="157"/>
        <end position="321"/>
    </location>
</feature>
<dbReference type="Gene3D" id="3.30.420.10">
    <property type="entry name" value="Ribonuclease H-like superfamily/Ribonuclease H"/>
    <property type="match status" value="1"/>
</dbReference>
<dbReference type="GO" id="GO:0043531">
    <property type="term" value="F:ADP binding"/>
    <property type="evidence" value="ECO:0007669"/>
    <property type="project" value="InterPro"/>
</dbReference>
<gene>
    <name evidence="18" type="ORF">E6C27_scaffold329G001850</name>
</gene>
<dbReference type="InterPro" id="IPR057135">
    <property type="entry name" value="At4g27190-like_LRR"/>
</dbReference>
<evidence type="ECO:0000256" key="5">
    <source>
        <dbReference type="ARBA" id="ARBA00022722"/>
    </source>
</evidence>
<dbReference type="FunFam" id="3.40.50.300:FF:001091">
    <property type="entry name" value="Probable disease resistance protein At1g61300"/>
    <property type="match status" value="1"/>
</dbReference>
<dbReference type="GO" id="GO:0005524">
    <property type="term" value="F:ATP binding"/>
    <property type="evidence" value="ECO:0007669"/>
    <property type="project" value="UniProtKB-KW"/>
</dbReference>
<organism evidence="18 19">
    <name type="scientific">Cucumis melo var. makuwa</name>
    <name type="common">Oriental melon</name>
    <dbReference type="NCBI Taxonomy" id="1194695"/>
    <lineage>
        <taxon>Eukaryota</taxon>
        <taxon>Viridiplantae</taxon>
        <taxon>Streptophyta</taxon>
        <taxon>Embryophyta</taxon>
        <taxon>Tracheophyta</taxon>
        <taxon>Spermatophyta</taxon>
        <taxon>Magnoliopsida</taxon>
        <taxon>eudicotyledons</taxon>
        <taxon>Gunneridae</taxon>
        <taxon>Pentapetalae</taxon>
        <taxon>rosids</taxon>
        <taxon>fabids</taxon>
        <taxon>Cucurbitales</taxon>
        <taxon>Cucurbitaceae</taxon>
        <taxon>Benincaseae</taxon>
        <taxon>Cucumis</taxon>
    </lineage>
</organism>
<evidence type="ECO:0000259" key="17">
    <source>
        <dbReference type="Pfam" id="PF23598"/>
    </source>
</evidence>
<accession>A0A5A7V7W4</accession>
<dbReference type="InterPro" id="IPR043502">
    <property type="entry name" value="DNA/RNA_pol_sf"/>
</dbReference>
<dbReference type="PANTHER" id="PTHR33463">
    <property type="entry name" value="NB-ARC DOMAIN-CONTAINING PROTEIN-RELATED"/>
    <property type="match status" value="1"/>
</dbReference>
<dbReference type="Gene3D" id="1.10.8.430">
    <property type="entry name" value="Helical domain of apoptotic protease-activating factors"/>
    <property type="match status" value="1"/>
</dbReference>
<dbReference type="GO" id="GO:0004519">
    <property type="term" value="F:endonuclease activity"/>
    <property type="evidence" value="ECO:0007669"/>
    <property type="project" value="UniProtKB-KW"/>
</dbReference>
<name>A0A5A7V7W4_CUCMM</name>
<keyword evidence="8" id="KW-0255">Endonuclease</keyword>
<sequence length="1579" mass="181089">MDILISVTAKIAEYTVKPVGRQLGYVFFIHSNFQKLKTQVEKLKITRESVQHKIHTARRNAKDIKPVVEEWLRKVDDFVQESNEILANEGGHGRFCSSNLVQRHKLSRKASKMAYKVLEMKNEGESFDMVCCENVITSVDCSLPKVPDFVDFDSRKMTVKLIMDALSDDNVHRIGVCGMGGVGKTMLVKDILRKIVKSKKPFDEVVTSTISQTPDFRSIQGQLADTLGLKFEQETIEGRAPILRKRLKMERSILVVLDDVWENIDLETIGIPNVEDHTGCKILFTTRNKHLISNQMCANKIFEIKVLGEDESWNLFKAMAGEIVEASDLKSIAIRIVRECAGLPIAITTVAKALRNKPLDIWNDALDQLKSVDVGMANIGEMDKKVYLSLKLSYDCLGYEEVKLLFLLCSMFPEDSSIDVEGLHVYAMGMGFLHGVDTVVKGRCRIKKLVDDLVSSSLLQQDFKYGSNYVKMHDMVRDVALLIASKNDHIRTLSYVKRQNEEWKEERLSGNHTAVFINGLHYPLPKLMLPKVQLLRLVARYCWGHNKCVSVVETLFEEMKELKGLVLENVNISLMQQPSDLYSLANIRVLRLQSCNLLGSIDRIGELKKLEILDFSQSNITQIPTTLSQLTQLKMLNLSYCEQLKVIPPNILSKLTKLEELSLETFDRWEGEEWYEGRENASLSELKCLPHLYALNLTIQDEEIMPKDLFLAGELNLEKFVINIGCQRGRSYIYKDNTNFIGIKMETGSCLDDWIKKLLKRSDYVCLEGSICSKFLHLELVGANDFVNLKYLELYNNSEFQHFIHEKNKPLRKCLSKLEYLNLNNLGNLESVIHGYHGESPLNNLKNVIISNCNKLKTLFFNYNLDDILNLEELEVNVCEKMEVMITVKENEEATNHIEFTHLKSLSLRKLSRLQKFCSKIENFGQLCEDNSKNSKTSTGVSNTINIDESFFSEKVSLPNLKNLKIRNAESLKMIWGNNVPILNSFSKLKQIIIDSCNNLQKVLFPSNMMGILTCLEILCIAYCELLEGIFEVQEPISIVEASPILLQNLSSLMLCNLPNLEYVWSKNPYELLSLENIKSLTIDKCPRLRREYSVKILKQLEDVSIDIKQLMKVIEKEKSAHHNMLESKQWETSSSSKQSKVVAYASRQLKSHEQNYPTYDLELAAVVFALKIWRHYLYGKANVVADALSRKVAHSAAIITKQASLLRDFERAEIAVSVGEVTLQLTRLLVQPTLSEDGLTFEDPYLVEKCRLVETGQGDDFSIFSDDGLTFEGRLCVPEDSAVKIELLTEAHSSLFTMHLGSMKMYQDLRMEIGERVDGLHYRTVHDFKGLYNHLGYCFQTHERCSFHIEVLEGLQLALGTRLDFSTAFHPHTDGQTERLNQILEDMLRSCVLEFSGSWDSHLHLMEFAYNYSYQATIGEQRLLGPELVKTTNATIQKIRACMLTAQSRHKSYADVRRKDLEFDVEDMIFLKVAPMMSVLRREEEEAKFTFLHDVFHVSMLRKYVADPTHVVDFEPLQIIENLSYEEQPVEILAREVKRLRNRGIALVKILWQNHRVEEATWEREEDMRAQYLELFED</sequence>
<keyword evidence="7" id="KW-0547">Nucleotide-binding</keyword>
<dbReference type="SUPFAM" id="SSF52540">
    <property type="entry name" value="P-loop containing nucleoside triphosphate hydrolases"/>
    <property type="match status" value="1"/>
</dbReference>
<dbReference type="GO" id="GO:0006952">
    <property type="term" value="P:defense response"/>
    <property type="evidence" value="ECO:0007669"/>
    <property type="project" value="UniProtKB-KW"/>
</dbReference>
<dbReference type="GO" id="GO:0003964">
    <property type="term" value="F:RNA-directed DNA polymerase activity"/>
    <property type="evidence" value="ECO:0007669"/>
    <property type="project" value="UniProtKB-KW"/>
</dbReference>
<evidence type="ECO:0000256" key="10">
    <source>
        <dbReference type="ARBA" id="ARBA00022821"/>
    </source>
</evidence>
<dbReference type="SUPFAM" id="SSF52058">
    <property type="entry name" value="L domain-like"/>
    <property type="match status" value="1"/>
</dbReference>
<dbReference type="Pfam" id="PF00931">
    <property type="entry name" value="NB-ARC"/>
    <property type="match status" value="1"/>
</dbReference>
<keyword evidence="6" id="KW-0677">Repeat</keyword>
<dbReference type="InterPro" id="IPR042197">
    <property type="entry name" value="Apaf_helical"/>
</dbReference>
<dbReference type="InterPro" id="IPR036397">
    <property type="entry name" value="RNaseH_sf"/>
</dbReference>
<evidence type="ECO:0000256" key="2">
    <source>
        <dbReference type="ARBA" id="ARBA00022614"/>
    </source>
</evidence>
<keyword evidence="11" id="KW-0067">ATP-binding</keyword>
<comment type="caution">
    <text evidence="18">The sequence shown here is derived from an EMBL/GenBank/DDBJ whole genome shotgun (WGS) entry which is preliminary data.</text>
</comment>
<dbReference type="InterPro" id="IPR002182">
    <property type="entry name" value="NB-ARC"/>
</dbReference>
<proteinExistence type="inferred from homology"/>
<evidence type="ECO:0000256" key="7">
    <source>
        <dbReference type="ARBA" id="ARBA00022741"/>
    </source>
</evidence>
<evidence type="ECO:0000259" key="16">
    <source>
        <dbReference type="Pfam" id="PF23247"/>
    </source>
</evidence>
<dbReference type="OrthoDB" id="6121661at2759"/>
<feature type="coiled-coil region" evidence="13">
    <location>
        <begin position="33"/>
        <end position="60"/>
    </location>
</feature>
<comment type="similarity">
    <text evidence="1">Belongs to the disease resistance NB-LRR family.</text>
</comment>
<evidence type="ECO:0000259" key="14">
    <source>
        <dbReference type="Pfam" id="PF00931"/>
    </source>
</evidence>
<keyword evidence="13" id="KW-0175">Coiled coil</keyword>
<dbReference type="InterPro" id="IPR027417">
    <property type="entry name" value="P-loop_NTPase"/>
</dbReference>
<dbReference type="PRINTS" id="PR00364">
    <property type="entry name" value="DISEASERSIST"/>
</dbReference>
<evidence type="ECO:0000256" key="12">
    <source>
        <dbReference type="ARBA" id="ARBA00022918"/>
    </source>
</evidence>
<reference evidence="18 19" key="1">
    <citation type="submission" date="2019-08" db="EMBL/GenBank/DDBJ databases">
        <title>Draft genome sequences of two oriental melons (Cucumis melo L. var makuwa).</title>
        <authorList>
            <person name="Kwon S.-Y."/>
        </authorList>
    </citation>
    <scope>NUCLEOTIDE SEQUENCE [LARGE SCALE GENOMIC DNA]</scope>
    <source>
        <strain evidence="19">cv. SW 3</strain>
        <tissue evidence="18">Leaf</tissue>
    </source>
</reference>
<dbReference type="GO" id="GO:0003676">
    <property type="term" value="F:nucleic acid binding"/>
    <property type="evidence" value="ECO:0007669"/>
    <property type="project" value="InterPro"/>
</dbReference>
<keyword evidence="4" id="KW-0548">Nucleotidyltransferase</keyword>
<dbReference type="InterPro" id="IPR041373">
    <property type="entry name" value="RT_RNaseH"/>
</dbReference>
<protein>
    <submittedName>
        <fullName evidence="18">Disease resistance protein</fullName>
    </submittedName>
</protein>
<evidence type="ECO:0000256" key="13">
    <source>
        <dbReference type="SAM" id="Coils"/>
    </source>
</evidence>
<evidence type="ECO:0000256" key="4">
    <source>
        <dbReference type="ARBA" id="ARBA00022695"/>
    </source>
</evidence>
<keyword evidence="5" id="KW-0540">Nuclease</keyword>
<evidence type="ECO:0000256" key="9">
    <source>
        <dbReference type="ARBA" id="ARBA00022801"/>
    </source>
</evidence>
<dbReference type="Proteomes" id="UP000321393">
    <property type="component" value="Unassembled WGS sequence"/>
</dbReference>
<dbReference type="Pfam" id="PF23247">
    <property type="entry name" value="LRR_RPS2"/>
    <property type="match status" value="2"/>
</dbReference>
<evidence type="ECO:0000256" key="1">
    <source>
        <dbReference type="ARBA" id="ARBA00008894"/>
    </source>
</evidence>
<evidence type="ECO:0000256" key="8">
    <source>
        <dbReference type="ARBA" id="ARBA00022759"/>
    </source>
</evidence>
<dbReference type="Pfam" id="PF23598">
    <property type="entry name" value="LRR_14"/>
    <property type="match status" value="1"/>
</dbReference>